<organism evidence="7 8">
    <name type="scientific">Cryptolaemus montrouzieri</name>
    <dbReference type="NCBI Taxonomy" id="559131"/>
    <lineage>
        <taxon>Eukaryota</taxon>
        <taxon>Metazoa</taxon>
        <taxon>Ecdysozoa</taxon>
        <taxon>Arthropoda</taxon>
        <taxon>Hexapoda</taxon>
        <taxon>Insecta</taxon>
        <taxon>Pterygota</taxon>
        <taxon>Neoptera</taxon>
        <taxon>Endopterygota</taxon>
        <taxon>Coleoptera</taxon>
        <taxon>Polyphaga</taxon>
        <taxon>Cucujiformia</taxon>
        <taxon>Coccinelloidea</taxon>
        <taxon>Coccinellidae</taxon>
        <taxon>Scymninae</taxon>
        <taxon>Scymnini</taxon>
        <taxon>Cryptolaemus</taxon>
    </lineage>
</organism>
<gene>
    <name evidence="7" type="ORF">HHI36_004348</name>
</gene>
<keyword evidence="5" id="KW-0141">cGMP biosynthesis</keyword>
<evidence type="ECO:0000256" key="2">
    <source>
        <dbReference type="ARBA" id="ARBA00012202"/>
    </source>
</evidence>
<evidence type="ECO:0000256" key="1">
    <source>
        <dbReference type="ARBA" id="ARBA00001436"/>
    </source>
</evidence>
<dbReference type="InterPro" id="IPR011009">
    <property type="entry name" value="Kinase-like_dom_sf"/>
</dbReference>
<evidence type="ECO:0000256" key="5">
    <source>
        <dbReference type="ARBA" id="ARBA00023293"/>
    </source>
</evidence>
<name>A0ABD2NRW0_9CUCU</name>
<dbReference type="AlphaFoldDB" id="A0ABD2NRW0"/>
<feature type="domain" description="Protein kinase" evidence="6">
    <location>
        <begin position="265"/>
        <end position="464"/>
    </location>
</feature>
<evidence type="ECO:0000259" key="6">
    <source>
        <dbReference type="PROSITE" id="PS50011"/>
    </source>
</evidence>
<evidence type="ECO:0000256" key="3">
    <source>
        <dbReference type="ARBA" id="ARBA00022741"/>
    </source>
</evidence>
<dbReference type="GO" id="GO:0000166">
    <property type="term" value="F:nucleotide binding"/>
    <property type="evidence" value="ECO:0007669"/>
    <property type="project" value="UniProtKB-KW"/>
</dbReference>
<dbReference type="EC" id="4.6.1.2" evidence="2"/>
<dbReference type="InterPro" id="IPR050401">
    <property type="entry name" value="Cyclic_nucleotide_synthase"/>
</dbReference>
<comment type="caution">
    <text evidence="7">The sequence shown here is derived from an EMBL/GenBank/DDBJ whole genome shotgun (WGS) entry which is preliminary data.</text>
</comment>
<keyword evidence="3" id="KW-0547">Nucleotide-binding</keyword>
<dbReference type="GO" id="GO:0004383">
    <property type="term" value="F:guanylate cyclase activity"/>
    <property type="evidence" value="ECO:0007669"/>
    <property type="project" value="UniProtKB-EC"/>
</dbReference>
<dbReference type="Proteomes" id="UP001516400">
    <property type="component" value="Unassembled WGS sequence"/>
</dbReference>
<dbReference type="PANTHER" id="PTHR11920">
    <property type="entry name" value="GUANYLYL CYCLASE"/>
    <property type="match status" value="1"/>
</dbReference>
<proteinExistence type="predicted"/>
<protein>
    <recommendedName>
        <fullName evidence="2">guanylate cyclase</fullName>
        <ecNumber evidence="2">4.6.1.2</ecNumber>
    </recommendedName>
</protein>
<dbReference type="Gene3D" id="1.10.510.10">
    <property type="entry name" value="Transferase(Phosphotransferase) domain 1"/>
    <property type="match status" value="1"/>
</dbReference>
<evidence type="ECO:0000313" key="8">
    <source>
        <dbReference type="Proteomes" id="UP001516400"/>
    </source>
</evidence>
<dbReference type="InterPro" id="IPR001245">
    <property type="entry name" value="Ser-Thr/Tyr_kinase_cat_dom"/>
</dbReference>
<dbReference type="PANTHER" id="PTHR11920:SF462">
    <property type="entry name" value="GUANYLATE CYCLASE"/>
    <property type="match status" value="1"/>
</dbReference>
<accession>A0ABD2NRW0</accession>
<evidence type="ECO:0000313" key="7">
    <source>
        <dbReference type="EMBL" id="KAL3281126.1"/>
    </source>
</evidence>
<comment type="catalytic activity">
    <reaction evidence="1">
        <text>GTP = 3',5'-cyclic GMP + diphosphate</text>
        <dbReference type="Rhea" id="RHEA:13665"/>
        <dbReference type="ChEBI" id="CHEBI:33019"/>
        <dbReference type="ChEBI" id="CHEBI:37565"/>
        <dbReference type="ChEBI" id="CHEBI:57746"/>
        <dbReference type="EC" id="4.6.1.2"/>
    </reaction>
</comment>
<dbReference type="PROSITE" id="PS50011">
    <property type="entry name" value="PROTEIN_KINASE_DOM"/>
    <property type="match status" value="1"/>
</dbReference>
<dbReference type="Pfam" id="PF07714">
    <property type="entry name" value="PK_Tyr_Ser-Thr"/>
    <property type="match status" value="1"/>
</dbReference>
<evidence type="ECO:0000256" key="4">
    <source>
        <dbReference type="ARBA" id="ARBA00023239"/>
    </source>
</evidence>
<keyword evidence="8" id="KW-1185">Reference proteome</keyword>
<keyword evidence="4" id="KW-0456">Lyase</keyword>
<dbReference type="SUPFAM" id="SSF56112">
    <property type="entry name" value="Protein kinase-like (PK-like)"/>
    <property type="match status" value="1"/>
</dbReference>
<dbReference type="InterPro" id="IPR000719">
    <property type="entry name" value="Prot_kinase_dom"/>
</dbReference>
<sequence length="464" mass="52074">MLRTSSQSAQQIRKYWDAKSEKGWWPALAHAIDVQLREIGITPRHSFIIGRNTSRGQIENKLINLKRHSCTVIVLCLPADQTGKEVLQALDSLHIAQDHNTLMILMDTSNVPSWQNVLRLVSTNDSFSENNTYFTNNRIGINTRKYLLIFSDERNFNKSIEDIVRDNLKTTLSICDPKSNGVNISKTSNMTNVPLIRNDSRTSTSDHRTRNKFCVDHYEQTIVSNFYIADLIEDDSLRLLVEEGIEAMLCCWLQQLQEIGVSDIEKPDLLQGSGTSGRAALRAGGSSPNLAKQIIVDPRVRYNGDLVQMKPVPSSGGGGGEIKDKAIELLVLLHGLRHENLNPLIGCLAESPRAALVSEYCARGSLQDVLQQDDIKLDWSFRLSLLTDLVRGMKYLHSTPIRVHGYLSSRNCVIDARWVLKITDYGLPAFYDAQGISPPVKTARGEFILVRCLVGRVFIFIDVQ</sequence>
<dbReference type="EMBL" id="JABFTP020000144">
    <property type="protein sequence ID" value="KAL3281126.1"/>
    <property type="molecule type" value="Genomic_DNA"/>
</dbReference>
<reference evidence="7 8" key="1">
    <citation type="journal article" date="2021" name="BMC Biol.">
        <title>Horizontally acquired antibacterial genes associated with adaptive radiation of ladybird beetles.</title>
        <authorList>
            <person name="Li H.S."/>
            <person name="Tang X.F."/>
            <person name="Huang Y.H."/>
            <person name="Xu Z.Y."/>
            <person name="Chen M.L."/>
            <person name="Du X.Y."/>
            <person name="Qiu B.Y."/>
            <person name="Chen P.T."/>
            <person name="Zhang W."/>
            <person name="Slipinski A."/>
            <person name="Escalona H.E."/>
            <person name="Waterhouse R.M."/>
            <person name="Zwick A."/>
            <person name="Pang H."/>
        </authorList>
    </citation>
    <scope>NUCLEOTIDE SEQUENCE [LARGE SCALE GENOMIC DNA]</scope>
    <source>
        <strain evidence="7">SYSU2018</strain>
    </source>
</reference>